<dbReference type="KEGG" id="tet:TTHERM_00426240"/>
<dbReference type="Proteomes" id="UP000009168">
    <property type="component" value="Unassembled WGS sequence"/>
</dbReference>
<keyword evidence="2" id="KW-1185">Reference proteome</keyword>
<reference evidence="2" key="1">
    <citation type="journal article" date="2006" name="PLoS Biol.">
        <title>Macronuclear genome sequence of the ciliate Tetrahymena thermophila, a model eukaryote.</title>
        <authorList>
            <person name="Eisen J.A."/>
            <person name="Coyne R.S."/>
            <person name="Wu M."/>
            <person name="Wu D."/>
            <person name="Thiagarajan M."/>
            <person name="Wortman J.R."/>
            <person name="Badger J.H."/>
            <person name="Ren Q."/>
            <person name="Amedeo P."/>
            <person name="Jones K.M."/>
            <person name="Tallon L.J."/>
            <person name="Delcher A.L."/>
            <person name="Salzberg S.L."/>
            <person name="Silva J.C."/>
            <person name="Haas B.J."/>
            <person name="Majoros W.H."/>
            <person name="Farzad M."/>
            <person name="Carlton J.M."/>
            <person name="Smith R.K. Jr."/>
            <person name="Garg J."/>
            <person name="Pearlman R.E."/>
            <person name="Karrer K.M."/>
            <person name="Sun L."/>
            <person name="Manning G."/>
            <person name="Elde N.C."/>
            <person name="Turkewitz A.P."/>
            <person name="Asai D.J."/>
            <person name="Wilkes D.E."/>
            <person name="Wang Y."/>
            <person name="Cai H."/>
            <person name="Collins K."/>
            <person name="Stewart B.A."/>
            <person name="Lee S.R."/>
            <person name="Wilamowska K."/>
            <person name="Weinberg Z."/>
            <person name="Ruzzo W.L."/>
            <person name="Wloga D."/>
            <person name="Gaertig J."/>
            <person name="Frankel J."/>
            <person name="Tsao C.-C."/>
            <person name="Gorovsky M.A."/>
            <person name="Keeling P.J."/>
            <person name="Waller R.F."/>
            <person name="Patron N.J."/>
            <person name="Cherry J.M."/>
            <person name="Stover N.A."/>
            <person name="Krieger C.J."/>
            <person name="del Toro C."/>
            <person name="Ryder H.F."/>
            <person name="Williamson S.C."/>
            <person name="Barbeau R.A."/>
            <person name="Hamilton E.P."/>
            <person name="Orias E."/>
        </authorList>
    </citation>
    <scope>NUCLEOTIDE SEQUENCE [LARGE SCALE GENOMIC DNA]</scope>
    <source>
        <strain evidence="2">SB210</strain>
    </source>
</reference>
<dbReference type="OrthoDB" id="290344at2759"/>
<evidence type="ECO:0000313" key="2">
    <source>
        <dbReference type="Proteomes" id="UP000009168"/>
    </source>
</evidence>
<evidence type="ECO:0000313" key="1">
    <source>
        <dbReference type="EMBL" id="EAR93557.2"/>
    </source>
</evidence>
<dbReference type="eggNOG" id="ENOG502T1ZD">
    <property type="taxonomic scope" value="Eukaryota"/>
</dbReference>
<gene>
    <name evidence="1" type="ORF">TTHERM_00426240</name>
</gene>
<name>Q23AD5_TETTS</name>
<dbReference type="AlphaFoldDB" id="Q23AD5"/>
<accession>Q23AD5</accession>
<dbReference type="GeneID" id="7834339"/>
<dbReference type="RefSeq" id="XP_001013802.2">
    <property type="nucleotide sequence ID" value="XM_001013802.3"/>
</dbReference>
<dbReference type="InParanoid" id="Q23AD5"/>
<dbReference type="EMBL" id="GG662724">
    <property type="protein sequence ID" value="EAR93557.2"/>
    <property type="molecule type" value="Genomic_DNA"/>
</dbReference>
<sequence>MEGFLETVRSYYKEFVQTVQIDTTEVKNVYNQFDTEVKQPACKYYSTLHTDLTKIKKDYIYDNLNDSLRLNALIFLTLSTAYVNKKLFRRSLMSTLRVSVVTYFGLGLFLYPEVYNPILCLQGERFNCTECETQEKKSE</sequence>
<organism evidence="1 2">
    <name type="scientific">Tetrahymena thermophila (strain SB210)</name>
    <dbReference type="NCBI Taxonomy" id="312017"/>
    <lineage>
        <taxon>Eukaryota</taxon>
        <taxon>Sar</taxon>
        <taxon>Alveolata</taxon>
        <taxon>Ciliophora</taxon>
        <taxon>Intramacronucleata</taxon>
        <taxon>Oligohymenophorea</taxon>
        <taxon>Hymenostomatida</taxon>
        <taxon>Tetrahymenina</taxon>
        <taxon>Tetrahymenidae</taxon>
        <taxon>Tetrahymena</taxon>
    </lineage>
</organism>
<dbReference type="HOGENOM" id="CLU_1849138_0_0_1"/>
<proteinExistence type="predicted"/>
<protein>
    <submittedName>
        <fullName evidence="1">Uncharacterized protein</fullName>
    </submittedName>
</protein>